<evidence type="ECO:0000256" key="1">
    <source>
        <dbReference type="SAM" id="MobiDB-lite"/>
    </source>
</evidence>
<dbReference type="GeneID" id="89953767"/>
<gene>
    <name evidence="3" type="ORF">ATC70_010081</name>
</gene>
<protein>
    <submittedName>
        <fullName evidence="3">Uncharacterized protein</fullName>
    </submittedName>
</protein>
<sequence length="182" mass="20311">MLRLISIAVFALMGFSSVANAAPTHANAMAMNESPSASASATLMNWSQKNIEDILSARLAEAMDKDTTFMVKRADEPISLDTLFRGLFDNIINHIIEVTPLNDIVHGNYDFLYQLFLAKVQEIITGVTSGDAPAPSDEGDSEFDENDEVDDEDEDSDDNEDDEDDEDDDHKDWKHKYDDDDE</sequence>
<dbReference type="Proteomes" id="UP001304243">
    <property type="component" value="Unassembled WGS sequence"/>
</dbReference>
<feature type="signal peptide" evidence="2">
    <location>
        <begin position="1"/>
        <end position="21"/>
    </location>
</feature>
<name>A0AAN7DNC7_9FUNG</name>
<dbReference type="AlphaFoldDB" id="A0AAN7DNC7"/>
<keyword evidence="4" id="KW-1185">Reference proteome</keyword>
<accession>A0AAN7DNC7</accession>
<comment type="caution">
    <text evidence="3">The sequence shown here is derived from an EMBL/GenBank/DDBJ whole genome shotgun (WGS) entry which is preliminary data.</text>
</comment>
<feature type="compositionally biased region" description="Basic and acidic residues" evidence="1">
    <location>
        <begin position="170"/>
        <end position="182"/>
    </location>
</feature>
<dbReference type="EMBL" id="JASEJX010000012">
    <property type="protein sequence ID" value="KAK4519838.1"/>
    <property type="molecule type" value="Genomic_DNA"/>
</dbReference>
<evidence type="ECO:0000313" key="3">
    <source>
        <dbReference type="EMBL" id="KAK4519838.1"/>
    </source>
</evidence>
<dbReference type="RefSeq" id="XP_064686504.1">
    <property type="nucleotide sequence ID" value="XM_064829302.1"/>
</dbReference>
<organism evidence="3 4">
    <name type="scientific">Mucor velutinosus</name>
    <dbReference type="NCBI Taxonomy" id="708070"/>
    <lineage>
        <taxon>Eukaryota</taxon>
        <taxon>Fungi</taxon>
        <taxon>Fungi incertae sedis</taxon>
        <taxon>Mucoromycota</taxon>
        <taxon>Mucoromycotina</taxon>
        <taxon>Mucoromycetes</taxon>
        <taxon>Mucorales</taxon>
        <taxon>Mucorineae</taxon>
        <taxon>Mucoraceae</taxon>
        <taxon>Mucor</taxon>
    </lineage>
</organism>
<reference evidence="3 4" key="1">
    <citation type="submission" date="2022-11" db="EMBL/GenBank/DDBJ databases">
        <title>Mucor velutinosus strain NIH1002 WGS.</title>
        <authorList>
            <person name="Subramanian P."/>
            <person name="Mullikin J.C."/>
            <person name="Segre J.A."/>
            <person name="Zelazny A.M."/>
        </authorList>
    </citation>
    <scope>NUCLEOTIDE SEQUENCE [LARGE SCALE GENOMIC DNA]</scope>
    <source>
        <strain evidence="3 4">NIH1002</strain>
    </source>
</reference>
<feature type="chain" id="PRO_5043024870" evidence="2">
    <location>
        <begin position="22"/>
        <end position="182"/>
    </location>
</feature>
<feature type="compositionally biased region" description="Acidic residues" evidence="1">
    <location>
        <begin position="137"/>
        <end position="169"/>
    </location>
</feature>
<evidence type="ECO:0000313" key="4">
    <source>
        <dbReference type="Proteomes" id="UP001304243"/>
    </source>
</evidence>
<proteinExistence type="predicted"/>
<feature type="region of interest" description="Disordered" evidence="1">
    <location>
        <begin position="128"/>
        <end position="182"/>
    </location>
</feature>
<evidence type="ECO:0000256" key="2">
    <source>
        <dbReference type="SAM" id="SignalP"/>
    </source>
</evidence>
<keyword evidence="2" id="KW-0732">Signal</keyword>